<keyword evidence="2" id="KW-1185">Reference proteome</keyword>
<proteinExistence type="predicted"/>
<dbReference type="AlphaFoldDB" id="A0A6M3HVX5"/>
<evidence type="ECO:0000313" key="2">
    <source>
        <dbReference type="Proteomes" id="UP000503320"/>
    </source>
</evidence>
<dbReference type="EMBL" id="CP038017">
    <property type="protein sequence ID" value="QIV93926.1"/>
    <property type="molecule type" value="Genomic_DNA"/>
</dbReference>
<reference evidence="1 2" key="1">
    <citation type="submission" date="2019-03" db="EMBL/GenBank/DDBJ databases">
        <title>Complete Genome Sequence of Allofrancisella frigidaquae Strain SYSU 10HL1970 Isolated from Water-Cooling Systems in China.</title>
        <authorList>
            <person name="Ohrman C."/>
            <person name="Uneklint I."/>
            <person name="Sjodin A."/>
        </authorList>
    </citation>
    <scope>NUCLEOTIDE SEQUENCE [LARGE SCALE GENOMIC DNA]</scope>
    <source>
        <strain evidence="1 2">SYSU 10HL1970</strain>
    </source>
</reference>
<evidence type="ECO:0008006" key="3">
    <source>
        <dbReference type="Google" id="ProtNLM"/>
    </source>
</evidence>
<evidence type="ECO:0000313" key="1">
    <source>
        <dbReference type="EMBL" id="QIV93926.1"/>
    </source>
</evidence>
<dbReference type="KEGG" id="afri:E3E15_00555"/>
<sequence>MAAFEEYIYFIIKNQNNLTKKESNKAKSIDFKDLQGGVNKKFDPYRGYVITMKDSGRSDYDKESSVKNILNNSTYIPKFLAERGIQKEYFNSFISFQNELDEDVGELYGRQKEDFRKVSLYEDMITKGYNEIIERQQLFSCIHQLLFIHFILFINGIKHGDMHMKNIKWIKFNYGNQAFFNIKAFDFGHAILDCKGVYGGQRYADLDYLFKRSSQKKACFTTNKHNLRIVGFFEGISRKLDYSNETNQDRMEKHFPLHHLLTNHNVNNLRRFSKENAVKFLEIEGNFLEKNLRRIGNKNTNNQEACEAVLKEFISTSERIVNRLR</sequence>
<name>A0A6M3HVX5_9GAMM</name>
<gene>
    <name evidence="1" type="ORF">E3E15_00555</name>
</gene>
<protein>
    <recommendedName>
        <fullName evidence="3">Protein kinase domain-containing protein</fullName>
    </recommendedName>
</protein>
<dbReference type="RefSeq" id="WP_172106200.1">
    <property type="nucleotide sequence ID" value="NZ_CP038017.1"/>
</dbReference>
<organism evidence="1 2">
    <name type="scientific">Allofrancisella frigidaquae</name>
    <dbReference type="NCBI Taxonomy" id="1085644"/>
    <lineage>
        <taxon>Bacteria</taxon>
        <taxon>Pseudomonadati</taxon>
        <taxon>Pseudomonadota</taxon>
        <taxon>Gammaproteobacteria</taxon>
        <taxon>Thiotrichales</taxon>
        <taxon>Francisellaceae</taxon>
        <taxon>Allofrancisella</taxon>
    </lineage>
</organism>
<dbReference type="Proteomes" id="UP000503320">
    <property type="component" value="Chromosome"/>
</dbReference>
<accession>A0A6M3HVX5</accession>